<feature type="transmembrane region" description="Helical" evidence="6">
    <location>
        <begin position="431"/>
        <end position="452"/>
    </location>
</feature>
<dbReference type="GO" id="GO:0016020">
    <property type="term" value="C:membrane"/>
    <property type="evidence" value="ECO:0007669"/>
    <property type="project" value="UniProtKB-SubCell"/>
</dbReference>
<evidence type="ECO:0000313" key="9">
    <source>
        <dbReference type="Proteomes" id="UP001139308"/>
    </source>
</evidence>
<evidence type="ECO:0000259" key="7">
    <source>
        <dbReference type="PROSITE" id="PS50850"/>
    </source>
</evidence>
<dbReference type="AlphaFoldDB" id="A0A9X1RNH8"/>
<evidence type="ECO:0000256" key="2">
    <source>
        <dbReference type="ARBA" id="ARBA00022448"/>
    </source>
</evidence>
<feature type="transmembrane region" description="Helical" evidence="6">
    <location>
        <begin position="335"/>
        <end position="358"/>
    </location>
</feature>
<dbReference type="PANTHER" id="PTHR42718">
    <property type="entry name" value="MAJOR FACILITATOR SUPERFAMILY MULTIDRUG TRANSPORTER MFSC"/>
    <property type="match status" value="1"/>
</dbReference>
<feature type="transmembrane region" description="Helical" evidence="6">
    <location>
        <begin position="205"/>
        <end position="222"/>
    </location>
</feature>
<gene>
    <name evidence="8" type="ORF">L5014_01065</name>
</gene>
<feature type="transmembrane region" description="Helical" evidence="6">
    <location>
        <begin position="228"/>
        <end position="250"/>
    </location>
</feature>
<feature type="transmembrane region" description="Helical" evidence="6">
    <location>
        <begin position="308"/>
        <end position="328"/>
    </location>
</feature>
<comment type="subcellular location">
    <subcellularLocation>
        <location evidence="1">Membrane</location>
        <topology evidence="1">Multi-pass membrane protein</topology>
    </subcellularLocation>
</comment>
<dbReference type="Pfam" id="PF07690">
    <property type="entry name" value="MFS_1"/>
    <property type="match status" value="1"/>
</dbReference>
<proteinExistence type="predicted"/>
<evidence type="ECO:0000256" key="4">
    <source>
        <dbReference type="ARBA" id="ARBA00022989"/>
    </source>
</evidence>
<feature type="transmembrane region" description="Helical" evidence="6">
    <location>
        <begin position="407"/>
        <end position="425"/>
    </location>
</feature>
<feature type="transmembrane region" description="Helical" evidence="6">
    <location>
        <begin position="56"/>
        <end position="73"/>
    </location>
</feature>
<organism evidence="8 9">
    <name type="scientific">Paraburkholderia tagetis</name>
    <dbReference type="NCBI Taxonomy" id="2913261"/>
    <lineage>
        <taxon>Bacteria</taxon>
        <taxon>Pseudomonadati</taxon>
        <taxon>Pseudomonadota</taxon>
        <taxon>Betaproteobacteria</taxon>
        <taxon>Burkholderiales</taxon>
        <taxon>Burkholderiaceae</taxon>
        <taxon>Paraburkholderia</taxon>
    </lineage>
</organism>
<feature type="transmembrane region" description="Helical" evidence="6">
    <location>
        <begin position="110"/>
        <end position="131"/>
    </location>
</feature>
<evidence type="ECO:0000256" key="6">
    <source>
        <dbReference type="SAM" id="Phobius"/>
    </source>
</evidence>
<dbReference type="InterPro" id="IPR020846">
    <property type="entry name" value="MFS_dom"/>
</dbReference>
<dbReference type="PROSITE" id="PS50850">
    <property type="entry name" value="MFS"/>
    <property type="match status" value="1"/>
</dbReference>
<feature type="transmembrane region" description="Helical" evidence="6">
    <location>
        <begin position="85"/>
        <end position="104"/>
    </location>
</feature>
<dbReference type="GO" id="GO:0022857">
    <property type="term" value="F:transmembrane transporter activity"/>
    <property type="evidence" value="ECO:0007669"/>
    <property type="project" value="InterPro"/>
</dbReference>
<evidence type="ECO:0000256" key="5">
    <source>
        <dbReference type="ARBA" id="ARBA00023136"/>
    </source>
</evidence>
<protein>
    <submittedName>
        <fullName evidence="8">MFS transporter</fullName>
    </submittedName>
</protein>
<keyword evidence="2" id="KW-0813">Transport</keyword>
<keyword evidence="9" id="KW-1185">Reference proteome</keyword>
<evidence type="ECO:0000256" key="1">
    <source>
        <dbReference type="ARBA" id="ARBA00004141"/>
    </source>
</evidence>
<feature type="domain" description="Major facilitator superfamily (MFS) profile" evidence="7">
    <location>
        <begin position="19"/>
        <end position="455"/>
    </location>
</feature>
<feature type="transmembrane region" description="Helical" evidence="6">
    <location>
        <begin position="364"/>
        <end position="386"/>
    </location>
</feature>
<comment type="caution">
    <text evidence="8">The sequence shown here is derived from an EMBL/GenBank/DDBJ whole genome shotgun (WGS) entry which is preliminary data.</text>
</comment>
<dbReference type="Proteomes" id="UP001139308">
    <property type="component" value="Unassembled WGS sequence"/>
</dbReference>
<name>A0A9X1RNH8_9BURK</name>
<dbReference type="CDD" id="cd17321">
    <property type="entry name" value="MFS_MMR_MDR_like"/>
    <property type="match status" value="1"/>
</dbReference>
<keyword evidence="4 6" id="KW-1133">Transmembrane helix</keyword>
<sequence>MQQSATAQDGLTGGRLYFGVLAISLATALGMLDSVIANVALPTITKTIHTSPSESVWIVNAYQLSIVMSLLPLSSLGDRVGYARIYIGGLALFTCSSLMCAMSQSLDALIFARVLQGFGAAGISSVNTALVKTIYPSRLLGRGVGINASIVSISTAAGPTIAAAILSVAPWPWLFAINVPLGLITLFVSFSALPRPPITQTPYDYGSALLNAAAFGLLVLGVDRMGHSNGISAGVVVQLAVAALCAWLLVRRERGRPQPLLPVDLLLRPAFLLAVLTSICSFTAQMLAFVSLPFMLQDALGHSAMETGALITPWPLAIIIVAPLAGTLSNRYEAGALGGVGLAILAVGLALLAMLPAHPTSVDIGWRMAVCGIGFGLFQTPNNRAILAAAPPGRTGNASGMIGTSRTLGQTLGAVLTALILMIAPGHAGPIALTAGAIFATAAAMLSLSRLVRRRPI</sequence>
<dbReference type="EMBL" id="JAKLJA010000001">
    <property type="protein sequence ID" value="MCG5071959.1"/>
    <property type="molecule type" value="Genomic_DNA"/>
</dbReference>
<dbReference type="SUPFAM" id="SSF103473">
    <property type="entry name" value="MFS general substrate transporter"/>
    <property type="match status" value="1"/>
</dbReference>
<feature type="transmembrane region" description="Helical" evidence="6">
    <location>
        <begin position="143"/>
        <end position="165"/>
    </location>
</feature>
<keyword evidence="3 6" id="KW-0812">Transmembrane</keyword>
<accession>A0A9X1RNH8</accession>
<feature type="transmembrane region" description="Helical" evidence="6">
    <location>
        <begin position="271"/>
        <end position="296"/>
    </location>
</feature>
<dbReference type="PRINTS" id="PR01036">
    <property type="entry name" value="TCRTETB"/>
</dbReference>
<feature type="transmembrane region" description="Helical" evidence="6">
    <location>
        <begin position="16"/>
        <end position="36"/>
    </location>
</feature>
<evidence type="ECO:0000256" key="3">
    <source>
        <dbReference type="ARBA" id="ARBA00022692"/>
    </source>
</evidence>
<dbReference type="Gene3D" id="1.20.1720.10">
    <property type="entry name" value="Multidrug resistance protein D"/>
    <property type="match status" value="1"/>
</dbReference>
<keyword evidence="5 6" id="KW-0472">Membrane</keyword>
<evidence type="ECO:0000313" key="8">
    <source>
        <dbReference type="EMBL" id="MCG5071959.1"/>
    </source>
</evidence>
<dbReference type="PANTHER" id="PTHR42718:SF9">
    <property type="entry name" value="MAJOR FACILITATOR SUPERFAMILY MULTIDRUG TRANSPORTER MFSC"/>
    <property type="match status" value="1"/>
</dbReference>
<reference evidence="8" key="1">
    <citation type="submission" date="2022-01" db="EMBL/GenBank/DDBJ databases">
        <title>Genome sequence and assembly of Parabukholderia sp. RG36.</title>
        <authorList>
            <person name="Chhetri G."/>
        </authorList>
    </citation>
    <scope>NUCLEOTIDE SEQUENCE</scope>
    <source>
        <strain evidence="8">RG36</strain>
    </source>
</reference>
<dbReference type="InterPro" id="IPR036259">
    <property type="entry name" value="MFS_trans_sf"/>
</dbReference>
<feature type="transmembrane region" description="Helical" evidence="6">
    <location>
        <begin position="171"/>
        <end position="193"/>
    </location>
</feature>
<dbReference type="InterPro" id="IPR011701">
    <property type="entry name" value="MFS"/>
</dbReference>
<dbReference type="Gene3D" id="1.20.1250.20">
    <property type="entry name" value="MFS general substrate transporter like domains"/>
    <property type="match status" value="1"/>
</dbReference>
<dbReference type="RefSeq" id="WP_238461734.1">
    <property type="nucleotide sequence ID" value="NZ_JAKLJA010000001.1"/>
</dbReference>